<feature type="transmembrane region" description="Helical" evidence="5">
    <location>
        <begin position="24"/>
        <end position="44"/>
    </location>
</feature>
<dbReference type="CDD" id="cd06170">
    <property type="entry name" value="LuxR_C_like"/>
    <property type="match status" value="1"/>
</dbReference>
<dbReference type="SMART" id="SM00421">
    <property type="entry name" value="HTH_LUXR"/>
    <property type="match status" value="1"/>
</dbReference>
<feature type="domain" description="HTH luxR-type" evidence="6">
    <location>
        <begin position="542"/>
        <end position="606"/>
    </location>
</feature>
<feature type="compositionally biased region" description="Basic and acidic residues" evidence="4">
    <location>
        <begin position="468"/>
        <end position="487"/>
    </location>
</feature>
<dbReference type="PANTHER" id="PTHR44688">
    <property type="entry name" value="DNA-BINDING TRANSCRIPTIONAL ACTIVATOR DEVR_DOSR"/>
    <property type="match status" value="1"/>
</dbReference>
<evidence type="ECO:0000256" key="5">
    <source>
        <dbReference type="SAM" id="Phobius"/>
    </source>
</evidence>
<dbReference type="GO" id="GO:0006355">
    <property type="term" value="P:regulation of DNA-templated transcription"/>
    <property type="evidence" value="ECO:0007669"/>
    <property type="project" value="InterPro"/>
</dbReference>
<dbReference type="PROSITE" id="PS00622">
    <property type="entry name" value="HTH_LUXR_1"/>
    <property type="match status" value="1"/>
</dbReference>
<accession>C7MLH5</accession>
<dbReference type="AlphaFoldDB" id="C7MLH5"/>
<evidence type="ECO:0000256" key="4">
    <source>
        <dbReference type="SAM" id="MobiDB-lite"/>
    </source>
</evidence>
<dbReference type="EMBL" id="CP001682">
    <property type="protein sequence ID" value="ACU93781.1"/>
    <property type="molecule type" value="Genomic_DNA"/>
</dbReference>
<dbReference type="Gene3D" id="1.10.10.10">
    <property type="entry name" value="Winged helix-like DNA-binding domain superfamily/Winged helix DNA-binding domain"/>
    <property type="match status" value="1"/>
</dbReference>
<evidence type="ECO:0000313" key="8">
    <source>
        <dbReference type="Proteomes" id="UP000000954"/>
    </source>
</evidence>
<feature type="transmembrane region" description="Helical" evidence="5">
    <location>
        <begin position="116"/>
        <end position="135"/>
    </location>
</feature>
<organism evidence="7 8">
    <name type="scientific">Cryptobacterium curtum (strain ATCC 700683 / DSM 15641 / CCUG 43107 / 12-3)</name>
    <dbReference type="NCBI Taxonomy" id="469378"/>
    <lineage>
        <taxon>Bacteria</taxon>
        <taxon>Bacillati</taxon>
        <taxon>Actinomycetota</taxon>
        <taxon>Coriobacteriia</taxon>
        <taxon>Eggerthellales</taxon>
        <taxon>Eggerthellaceae</taxon>
        <taxon>Cryptobacterium</taxon>
    </lineage>
</organism>
<keyword evidence="3" id="KW-0804">Transcription</keyword>
<feature type="transmembrane region" description="Helical" evidence="5">
    <location>
        <begin position="308"/>
        <end position="328"/>
    </location>
</feature>
<dbReference type="PROSITE" id="PS50043">
    <property type="entry name" value="HTH_LUXR_2"/>
    <property type="match status" value="1"/>
</dbReference>
<feature type="transmembrane region" description="Helical" evidence="5">
    <location>
        <begin position="89"/>
        <end position="110"/>
    </location>
</feature>
<evidence type="ECO:0000256" key="3">
    <source>
        <dbReference type="ARBA" id="ARBA00023163"/>
    </source>
</evidence>
<keyword evidence="1" id="KW-0805">Transcription regulation</keyword>
<dbReference type="InterPro" id="IPR036388">
    <property type="entry name" value="WH-like_DNA-bd_sf"/>
</dbReference>
<dbReference type="eggNOG" id="COG2197">
    <property type="taxonomic scope" value="Bacteria"/>
</dbReference>
<dbReference type="Proteomes" id="UP000000954">
    <property type="component" value="Chromosome"/>
</dbReference>
<evidence type="ECO:0000313" key="7">
    <source>
        <dbReference type="EMBL" id="ACU93781.1"/>
    </source>
</evidence>
<feature type="transmembrane region" description="Helical" evidence="5">
    <location>
        <begin position="56"/>
        <end position="77"/>
    </location>
</feature>
<feature type="transmembrane region" description="Helical" evidence="5">
    <location>
        <begin position="174"/>
        <end position="192"/>
    </location>
</feature>
<keyword evidence="2 7" id="KW-0238">DNA-binding</keyword>
<feature type="transmembrane region" description="Helical" evidence="5">
    <location>
        <begin position="283"/>
        <end position="302"/>
    </location>
</feature>
<evidence type="ECO:0000256" key="1">
    <source>
        <dbReference type="ARBA" id="ARBA00023015"/>
    </source>
</evidence>
<feature type="transmembrane region" description="Helical" evidence="5">
    <location>
        <begin position="340"/>
        <end position="363"/>
    </location>
</feature>
<dbReference type="KEGG" id="ccu:Ccur_00480"/>
<feature type="region of interest" description="Disordered" evidence="4">
    <location>
        <begin position="428"/>
        <end position="517"/>
    </location>
</feature>
<keyword evidence="5" id="KW-0472">Membrane</keyword>
<dbReference type="STRING" id="469378.Ccur_00480"/>
<keyword evidence="8" id="KW-1185">Reference proteome</keyword>
<evidence type="ECO:0000259" key="6">
    <source>
        <dbReference type="PROSITE" id="PS50043"/>
    </source>
</evidence>
<sequence>MNTTVIMHLNQTIIASLKPTSASLGYALFLAVNATGIWGGVFPFLPISIQTSEIMFWFYLAQSTMLLVTFSVAARGAYFAPRAKTGTQVIGASLIYFAGWALLIGVMYLHDWAFPLVVASGVFLGTGSALFYLLWQRLFASQQQEMGQRDLIVGFMCSAVFYFGLYLIPRAVTVYLVPLVFLPLISLALILGNRTIDFSQPMFSDIPRENLRVYRRAVKNMWRSALCMGAIAFCTGIVRSLAINQPEVGLYVNLLSIAALFAAAGAVFFLWQAKGLRLNIIKLYQIVFPVLISTFLILMFAPGFYAHWLASGLFALYSVGLMLTMLQCTQMSRDRGVTPFFVFGLFGGIIYALHDLGFIIGSFSDSFTALGFNAQETAAIVAIYLLALMFFIGSVSFKNARSQFFYGDTIELISASLPVEQMSGQLNNSGAPYSSYQKGKKGFGPSASKPSVPRPSVFEPSMEINSEQTKDGSLRHTALDTTFDTRSDAASSGRSLEERLGKPSESLDKSLGGPFRNPFRNPLRDSLEEGDWKDLLSKRVSALQQVYRLSDREAEVTDLIVHGYTVPRIAETLFVSENTVRTHTKRIYTKLDIHKKQELIELVEQF</sequence>
<reference evidence="7 8" key="1">
    <citation type="journal article" date="2009" name="Stand. Genomic Sci.">
        <title>Complete genome sequence of Cryptobacterium curtum type strain (12-3).</title>
        <authorList>
            <person name="Mavrommatis K."/>
            <person name="Pukall R."/>
            <person name="Rohde C."/>
            <person name="Chen F."/>
            <person name="Sims D."/>
            <person name="Brettin T."/>
            <person name="Kuske C."/>
            <person name="Detter J.C."/>
            <person name="Han C."/>
            <person name="Lapidus A."/>
            <person name="Copeland A."/>
            <person name="Glavina Del Rio T."/>
            <person name="Nolan M."/>
            <person name="Lucas S."/>
            <person name="Tice H."/>
            <person name="Cheng J.F."/>
            <person name="Bruce D."/>
            <person name="Goodwin L."/>
            <person name="Pitluck S."/>
            <person name="Ovchinnikova G."/>
            <person name="Pati A."/>
            <person name="Ivanova N."/>
            <person name="Chen A."/>
            <person name="Palaniappan K."/>
            <person name="Chain P."/>
            <person name="D'haeseleer P."/>
            <person name="Goker M."/>
            <person name="Bristow J."/>
            <person name="Eisen J.A."/>
            <person name="Markowitz V."/>
            <person name="Hugenholtz P."/>
            <person name="Rohde M."/>
            <person name="Klenk H.P."/>
            <person name="Kyrpides N.C."/>
        </authorList>
    </citation>
    <scope>NUCLEOTIDE SEQUENCE [LARGE SCALE GENOMIC DNA]</scope>
    <source>
        <strain evidence="8">ATCC 700683 / DSM 15641 / 12-3</strain>
    </source>
</reference>
<feature type="transmembrane region" description="Helical" evidence="5">
    <location>
        <begin position="248"/>
        <end position="271"/>
    </location>
</feature>
<dbReference type="Pfam" id="PF00196">
    <property type="entry name" value="GerE"/>
    <property type="match status" value="1"/>
</dbReference>
<dbReference type="InterPro" id="IPR000792">
    <property type="entry name" value="Tscrpt_reg_LuxR_C"/>
</dbReference>
<feature type="transmembrane region" description="Helical" evidence="5">
    <location>
        <begin position="221"/>
        <end position="242"/>
    </location>
</feature>
<feature type="transmembrane region" description="Helical" evidence="5">
    <location>
        <begin position="378"/>
        <end position="397"/>
    </location>
</feature>
<dbReference type="GO" id="GO:0003677">
    <property type="term" value="F:DNA binding"/>
    <property type="evidence" value="ECO:0007669"/>
    <property type="project" value="UniProtKB-KW"/>
</dbReference>
<dbReference type="PANTHER" id="PTHR44688:SF16">
    <property type="entry name" value="DNA-BINDING TRANSCRIPTIONAL ACTIVATOR DEVR_DOSR"/>
    <property type="match status" value="1"/>
</dbReference>
<dbReference type="PRINTS" id="PR00038">
    <property type="entry name" value="HTHLUXR"/>
</dbReference>
<dbReference type="SUPFAM" id="SSF46894">
    <property type="entry name" value="C-terminal effector domain of the bipartite response regulators"/>
    <property type="match status" value="1"/>
</dbReference>
<evidence type="ECO:0000256" key="2">
    <source>
        <dbReference type="ARBA" id="ARBA00023125"/>
    </source>
</evidence>
<keyword evidence="5" id="KW-0812">Transmembrane</keyword>
<feature type="compositionally biased region" description="Polar residues" evidence="4">
    <location>
        <begin position="428"/>
        <end position="437"/>
    </location>
</feature>
<name>C7MLH5_CRYCD</name>
<feature type="transmembrane region" description="Helical" evidence="5">
    <location>
        <begin position="151"/>
        <end position="168"/>
    </location>
</feature>
<feature type="compositionally biased region" description="Basic and acidic residues" evidence="4">
    <location>
        <begin position="495"/>
        <end position="508"/>
    </location>
</feature>
<proteinExistence type="predicted"/>
<protein>
    <submittedName>
        <fullName evidence="7">Response regulator containing a CheY-like receiver domain protein and an HTH DNA-binding domain protein</fullName>
    </submittedName>
</protein>
<keyword evidence="5" id="KW-1133">Transmembrane helix</keyword>
<gene>
    <name evidence="7" type="ordered locus">Ccur_00480</name>
</gene>
<dbReference type="InterPro" id="IPR016032">
    <property type="entry name" value="Sig_transdc_resp-reg_C-effctor"/>
</dbReference>
<dbReference type="HOGENOM" id="CLU_027066_1_0_11"/>